<organism evidence="2">
    <name type="scientific">uncultured Caudovirales phage</name>
    <dbReference type="NCBI Taxonomy" id="2100421"/>
    <lineage>
        <taxon>Viruses</taxon>
        <taxon>Duplodnaviria</taxon>
        <taxon>Heunggongvirae</taxon>
        <taxon>Uroviricota</taxon>
        <taxon>Caudoviricetes</taxon>
        <taxon>Peduoviridae</taxon>
        <taxon>Maltschvirus</taxon>
        <taxon>Maltschvirus maltsch</taxon>
    </lineage>
</organism>
<evidence type="ECO:0000256" key="1">
    <source>
        <dbReference type="SAM" id="Phobius"/>
    </source>
</evidence>
<evidence type="ECO:0000313" key="2">
    <source>
        <dbReference type="EMBL" id="CAB5225645.1"/>
    </source>
</evidence>
<accession>A0A6J7X9R1</accession>
<gene>
    <name evidence="2" type="ORF">UFOVP746_45</name>
</gene>
<proteinExistence type="predicted"/>
<keyword evidence="1" id="KW-0472">Membrane</keyword>
<name>A0A6J7X9R1_9CAUD</name>
<evidence type="ECO:0008006" key="3">
    <source>
        <dbReference type="Google" id="ProtNLM"/>
    </source>
</evidence>
<reference evidence="2" key="1">
    <citation type="submission" date="2020-05" db="EMBL/GenBank/DDBJ databases">
        <authorList>
            <person name="Chiriac C."/>
            <person name="Salcher M."/>
            <person name="Ghai R."/>
            <person name="Kavagutti S V."/>
        </authorList>
    </citation>
    <scope>NUCLEOTIDE SEQUENCE</scope>
</reference>
<keyword evidence="1" id="KW-0812">Transmembrane</keyword>
<feature type="transmembrane region" description="Helical" evidence="1">
    <location>
        <begin position="97"/>
        <end position="122"/>
    </location>
</feature>
<sequence>MLPLLVPILSQLAGAGMQKVVDSVLDKGVAHVEDKLGITLTPDADGKLSDEKLSSLKEAAMKHEEFMFEQEVKDRGDARAMHIAIATNPDVHWLEKLVMPILALGIVCVAFLLVGILMFVNIPDSQENIVIYALGFLTSAATQVISFYFGSSQGSKDKAEALASKK</sequence>
<dbReference type="EMBL" id="LR798342">
    <property type="protein sequence ID" value="CAB5225645.1"/>
    <property type="molecule type" value="Genomic_DNA"/>
</dbReference>
<protein>
    <recommendedName>
        <fullName evidence="3">Holin of 3TMs, for gene-transfer release</fullName>
    </recommendedName>
</protein>
<feature type="transmembrane region" description="Helical" evidence="1">
    <location>
        <begin position="129"/>
        <end position="149"/>
    </location>
</feature>
<keyword evidence="1" id="KW-1133">Transmembrane helix</keyword>